<dbReference type="STRING" id="1618481.US54_C0071G0007"/>
<comment type="caution">
    <text evidence="1">The sequence shown here is derived from an EMBL/GenBank/DDBJ whole genome shotgun (WGS) entry which is preliminary data.</text>
</comment>
<dbReference type="InterPro" id="IPR041881">
    <property type="entry name" value="PqqD_sf"/>
</dbReference>
<evidence type="ECO:0000313" key="1">
    <source>
        <dbReference type="EMBL" id="KKQ36365.1"/>
    </source>
</evidence>
<organism evidence="1 2">
    <name type="scientific">Candidatus Roizmanbacteria bacterium GW2011_GWA2_37_7</name>
    <dbReference type="NCBI Taxonomy" id="1618481"/>
    <lineage>
        <taxon>Bacteria</taxon>
        <taxon>Candidatus Roizmaniibacteriota</taxon>
    </lineage>
</organism>
<proteinExistence type="predicted"/>
<dbReference type="Pfam" id="PF05402">
    <property type="entry name" value="PqqD"/>
    <property type="match status" value="1"/>
</dbReference>
<reference evidence="1 2" key="1">
    <citation type="journal article" date="2015" name="Nature">
        <title>rRNA introns, odd ribosomes, and small enigmatic genomes across a large radiation of phyla.</title>
        <authorList>
            <person name="Brown C.T."/>
            <person name="Hug L.A."/>
            <person name="Thomas B.C."/>
            <person name="Sharon I."/>
            <person name="Castelle C.J."/>
            <person name="Singh A."/>
            <person name="Wilkins M.J."/>
            <person name="Williams K.H."/>
            <person name="Banfield J.F."/>
        </authorList>
    </citation>
    <scope>NUCLEOTIDE SEQUENCE [LARGE SCALE GENOMIC DNA]</scope>
</reference>
<accession>A0A0G0HCU8</accession>
<name>A0A0G0HCU8_9BACT</name>
<evidence type="ECO:0000313" key="2">
    <source>
        <dbReference type="Proteomes" id="UP000034471"/>
    </source>
</evidence>
<gene>
    <name evidence="1" type="ORF">US54_C0071G0007</name>
</gene>
<sequence length="90" mass="10822">MIKSNTYISRNSSLISRKIRNEFIIIDPVKGKLYQLNPTAEIIWKYLRKKRKFTEIVDKITKEFDSSKKDAKKDVQKFIKTYLKTLFYII</sequence>
<dbReference type="AlphaFoldDB" id="A0A0G0HCU8"/>
<dbReference type="EMBL" id="LBTJ01000071">
    <property type="protein sequence ID" value="KKQ36365.1"/>
    <property type="molecule type" value="Genomic_DNA"/>
</dbReference>
<dbReference type="InterPro" id="IPR008792">
    <property type="entry name" value="PQQD"/>
</dbReference>
<dbReference type="Gene3D" id="1.10.10.1150">
    <property type="entry name" value="Coenzyme PQQ synthesis protein D (PqqD)"/>
    <property type="match status" value="1"/>
</dbReference>
<protein>
    <submittedName>
        <fullName evidence="1">Coenzyme pqq synthesis protein d (PqqD)</fullName>
    </submittedName>
</protein>
<dbReference type="Proteomes" id="UP000034471">
    <property type="component" value="Unassembled WGS sequence"/>
</dbReference>